<name>A0A381UBB3_9ZZZZ</name>
<sequence length="87" mass="9020">MVLVLGTASLGYAQQGAPDGAWPAYGGDAGSTKYAPLDQINADNVDQLQVAWQWTTSDAPVLAENGLGAGAFKATPIMVHGVLYVRT</sequence>
<feature type="domain" description="Pyrrolo-quinoline quinone repeat" evidence="1">
    <location>
        <begin position="22"/>
        <end position="87"/>
    </location>
</feature>
<accession>A0A381UBB3</accession>
<organism evidence="2">
    <name type="scientific">marine metagenome</name>
    <dbReference type="NCBI Taxonomy" id="408172"/>
    <lineage>
        <taxon>unclassified sequences</taxon>
        <taxon>metagenomes</taxon>
        <taxon>ecological metagenomes</taxon>
    </lineage>
</organism>
<evidence type="ECO:0000259" key="1">
    <source>
        <dbReference type="Pfam" id="PF01011"/>
    </source>
</evidence>
<protein>
    <recommendedName>
        <fullName evidence="1">Pyrrolo-quinoline quinone repeat domain-containing protein</fullName>
    </recommendedName>
</protein>
<dbReference type="EMBL" id="UINC01005844">
    <property type="protein sequence ID" value="SVA23893.1"/>
    <property type="molecule type" value="Genomic_DNA"/>
</dbReference>
<dbReference type="Gene3D" id="2.140.10.10">
    <property type="entry name" value="Quinoprotein alcohol dehydrogenase-like superfamily"/>
    <property type="match status" value="1"/>
</dbReference>
<dbReference type="InterPro" id="IPR002372">
    <property type="entry name" value="PQQ_rpt_dom"/>
</dbReference>
<proteinExistence type="predicted"/>
<gene>
    <name evidence="2" type="ORF">METZ01_LOCUS76747</name>
</gene>
<dbReference type="AlphaFoldDB" id="A0A381UBB3"/>
<reference evidence="2" key="1">
    <citation type="submission" date="2018-05" db="EMBL/GenBank/DDBJ databases">
        <authorList>
            <person name="Lanie J.A."/>
            <person name="Ng W.-L."/>
            <person name="Kazmierczak K.M."/>
            <person name="Andrzejewski T.M."/>
            <person name="Davidsen T.M."/>
            <person name="Wayne K.J."/>
            <person name="Tettelin H."/>
            <person name="Glass J.I."/>
            <person name="Rusch D."/>
            <person name="Podicherti R."/>
            <person name="Tsui H.-C.T."/>
            <person name="Winkler M.E."/>
        </authorList>
    </citation>
    <scope>NUCLEOTIDE SEQUENCE</scope>
</reference>
<dbReference type="SUPFAM" id="SSF50998">
    <property type="entry name" value="Quinoprotein alcohol dehydrogenase-like"/>
    <property type="match status" value="1"/>
</dbReference>
<dbReference type="Pfam" id="PF01011">
    <property type="entry name" value="PQQ"/>
    <property type="match status" value="1"/>
</dbReference>
<evidence type="ECO:0000313" key="2">
    <source>
        <dbReference type="EMBL" id="SVA23893.1"/>
    </source>
</evidence>
<feature type="non-terminal residue" evidence="2">
    <location>
        <position position="87"/>
    </location>
</feature>
<dbReference type="InterPro" id="IPR011047">
    <property type="entry name" value="Quinoprotein_ADH-like_sf"/>
</dbReference>